<proteinExistence type="predicted"/>
<name>A0A6A6RR55_9PLEO</name>
<evidence type="ECO:0000313" key="2">
    <source>
        <dbReference type="Proteomes" id="UP000799753"/>
    </source>
</evidence>
<reference evidence="1" key="1">
    <citation type="journal article" date="2020" name="Stud. Mycol.">
        <title>101 Dothideomycetes genomes: a test case for predicting lifestyles and emergence of pathogens.</title>
        <authorList>
            <person name="Haridas S."/>
            <person name="Albert R."/>
            <person name="Binder M."/>
            <person name="Bloem J."/>
            <person name="Labutti K."/>
            <person name="Salamov A."/>
            <person name="Andreopoulos B."/>
            <person name="Baker S."/>
            <person name="Barry K."/>
            <person name="Bills G."/>
            <person name="Bluhm B."/>
            <person name="Cannon C."/>
            <person name="Castanera R."/>
            <person name="Culley D."/>
            <person name="Daum C."/>
            <person name="Ezra D."/>
            <person name="Gonzalez J."/>
            <person name="Henrissat B."/>
            <person name="Kuo A."/>
            <person name="Liang C."/>
            <person name="Lipzen A."/>
            <person name="Lutzoni F."/>
            <person name="Magnuson J."/>
            <person name="Mondo S."/>
            <person name="Nolan M."/>
            <person name="Ohm R."/>
            <person name="Pangilinan J."/>
            <person name="Park H.-J."/>
            <person name="Ramirez L."/>
            <person name="Alfaro M."/>
            <person name="Sun H."/>
            <person name="Tritt A."/>
            <person name="Yoshinaga Y."/>
            <person name="Zwiers L.-H."/>
            <person name="Turgeon B."/>
            <person name="Goodwin S."/>
            <person name="Spatafora J."/>
            <person name="Crous P."/>
            <person name="Grigoriev I."/>
        </authorList>
    </citation>
    <scope>NUCLEOTIDE SEQUENCE</scope>
    <source>
        <strain evidence="1">CBS 473.64</strain>
    </source>
</reference>
<evidence type="ECO:0000313" key="1">
    <source>
        <dbReference type="EMBL" id="KAF2636738.1"/>
    </source>
</evidence>
<dbReference type="Proteomes" id="UP000799753">
    <property type="component" value="Unassembled WGS sequence"/>
</dbReference>
<protein>
    <submittedName>
        <fullName evidence="1">Uncharacterized protein</fullName>
    </submittedName>
</protein>
<accession>A0A6A6RR55</accession>
<dbReference type="AlphaFoldDB" id="A0A6A6RR55"/>
<gene>
    <name evidence="1" type="ORF">P280DRAFT_149506</name>
</gene>
<organism evidence="1 2">
    <name type="scientific">Massarina eburnea CBS 473.64</name>
    <dbReference type="NCBI Taxonomy" id="1395130"/>
    <lineage>
        <taxon>Eukaryota</taxon>
        <taxon>Fungi</taxon>
        <taxon>Dikarya</taxon>
        <taxon>Ascomycota</taxon>
        <taxon>Pezizomycotina</taxon>
        <taxon>Dothideomycetes</taxon>
        <taxon>Pleosporomycetidae</taxon>
        <taxon>Pleosporales</taxon>
        <taxon>Massarineae</taxon>
        <taxon>Massarinaceae</taxon>
        <taxon>Massarina</taxon>
    </lineage>
</organism>
<keyword evidence="2" id="KW-1185">Reference proteome</keyword>
<sequence>MENALAGLAASRRDTEGEKATTKIGLWAGLWADEAGNEAGNEAAEATAGMGWGERAAAVRGTRRQSRRTGCWMLVPEGHSRWTGGARADVLFPSTAPPSARCLGQAQWRRRAAPDGQESRRRRVRATGRCDGQMRTRAKQEMAASLLRLHQDHGAPGSLLPKRTWLQSRPQCWRRAEAAFSVAAAVEAGGQQGCGVVEVVHTVQTRGPSSEQQSPSRPAELRRACLA</sequence>
<dbReference type="EMBL" id="MU006797">
    <property type="protein sequence ID" value="KAF2636738.1"/>
    <property type="molecule type" value="Genomic_DNA"/>
</dbReference>